<gene>
    <name evidence="2" type="ORF">C2845_PM15G18980</name>
</gene>
<dbReference type="AlphaFoldDB" id="A0A3L6Q5F3"/>
<evidence type="ECO:0000313" key="3">
    <source>
        <dbReference type="Proteomes" id="UP000275267"/>
    </source>
</evidence>
<comment type="caution">
    <text evidence="2">The sequence shown here is derived from an EMBL/GenBank/DDBJ whole genome shotgun (WGS) entry which is preliminary data.</text>
</comment>
<evidence type="ECO:0000256" key="1">
    <source>
        <dbReference type="SAM" id="MobiDB-lite"/>
    </source>
</evidence>
<reference evidence="3" key="1">
    <citation type="journal article" date="2019" name="Nat. Commun.">
        <title>The genome of broomcorn millet.</title>
        <authorList>
            <person name="Zou C."/>
            <person name="Miki D."/>
            <person name="Li D."/>
            <person name="Tang Q."/>
            <person name="Xiao L."/>
            <person name="Rajput S."/>
            <person name="Deng P."/>
            <person name="Jia W."/>
            <person name="Huang R."/>
            <person name="Zhang M."/>
            <person name="Sun Y."/>
            <person name="Hu J."/>
            <person name="Fu X."/>
            <person name="Schnable P.S."/>
            <person name="Li F."/>
            <person name="Zhang H."/>
            <person name="Feng B."/>
            <person name="Zhu X."/>
            <person name="Liu R."/>
            <person name="Schnable J.C."/>
            <person name="Zhu J.-K."/>
            <person name="Zhang H."/>
        </authorList>
    </citation>
    <scope>NUCLEOTIDE SEQUENCE [LARGE SCALE GENOMIC DNA]</scope>
</reference>
<organism evidence="2 3">
    <name type="scientific">Panicum miliaceum</name>
    <name type="common">Proso millet</name>
    <name type="synonym">Broomcorn millet</name>
    <dbReference type="NCBI Taxonomy" id="4540"/>
    <lineage>
        <taxon>Eukaryota</taxon>
        <taxon>Viridiplantae</taxon>
        <taxon>Streptophyta</taxon>
        <taxon>Embryophyta</taxon>
        <taxon>Tracheophyta</taxon>
        <taxon>Spermatophyta</taxon>
        <taxon>Magnoliopsida</taxon>
        <taxon>Liliopsida</taxon>
        <taxon>Poales</taxon>
        <taxon>Poaceae</taxon>
        <taxon>PACMAD clade</taxon>
        <taxon>Panicoideae</taxon>
        <taxon>Panicodae</taxon>
        <taxon>Paniceae</taxon>
        <taxon>Panicinae</taxon>
        <taxon>Panicum</taxon>
        <taxon>Panicum sect. Panicum</taxon>
    </lineage>
</organism>
<accession>A0A3L6Q5F3</accession>
<proteinExistence type="predicted"/>
<dbReference type="Proteomes" id="UP000275267">
    <property type="component" value="Unassembled WGS sequence"/>
</dbReference>
<keyword evidence="3" id="KW-1185">Reference proteome</keyword>
<name>A0A3L6Q5F3_PANMI</name>
<feature type="region of interest" description="Disordered" evidence="1">
    <location>
        <begin position="52"/>
        <end position="74"/>
    </location>
</feature>
<dbReference type="EMBL" id="PQIB02000013">
    <property type="protein sequence ID" value="RLM73068.1"/>
    <property type="molecule type" value="Genomic_DNA"/>
</dbReference>
<evidence type="ECO:0000313" key="2">
    <source>
        <dbReference type="EMBL" id="RLM73068.1"/>
    </source>
</evidence>
<feature type="compositionally biased region" description="Basic and acidic residues" evidence="1">
    <location>
        <begin position="52"/>
        <end position="64"/>
    </location>
</feature>
<protein>
    <submittedName>
        <fullName evidence="2">Uncharacterized protein</fullName>
    </submittedName>
</protein>
<sequence>MITGRHVGPRSSMCSERVKVGEAFLTFQRTRKSELNEEGWVFAMNPIIPKGRRAEAYPGKEKPPQKSKRSLHQTSVWHPVHALMRTRPRPTRVPCAPLRLRPSAAACSSLISSRGDRQPRAIVMICCPLPFQRATCQLRSPPP</sequence>